<comment type="caution">
    <text evidence="1">The sequence shown here is derived from an EMBL/GenBank/DDBJ whole genome shotgun (WGS) entry which is preliminary data.</text>
</comment>
<organism evidence="1 2">
    <name type="scientific">[Candida] jaroonii</name>
    <dbReference type="NCBI Taxonomy" id="467808"/>
    <lineage>
        <taxon>Eukaryota</taxon>
        <taxon>Fungi</taxon>
        <taxon>Dikarya</taxon>
        <taxon>Ascomycota</taxon>
        <taxon>Saccharomycotina</taxon>
        <taxon>Pichiomycetes</taxon>
        <taxon>Debaryomycetaceae</taxon>
        <taxon>Yamadazyma</taxon>
    </lineage>
</organism>
<evidence type="ECO:0000313" key="2">
    <source>
        <dbReference type="Proteomes" id="UP001152531"/>
    </source>
</evidence>
<evidence type="ECO:0000313" key="1">
    <source>
        <dbReference type="EMBL" id="CAH6719659.1"/>
    </source>
</evidence>
<sequence length="87" mass="10086">MPVVGIPKSHSKYRNQKTFEITPALYRVRSQYFNRNLIGFFAVTAIPLGVYLYTWKMLTTDDLSDIPIPPISDEELSKLKKEYSSKK</sequence>
<reference evidence="1" key="1">
    <citation type="submission" date="2022-06" db="EMBL/GenBank/DDBJ databases">
        <authorList>
            <person name="Legras J.-L."/>
            <person name="Devillers H."/>
            <person name="Grondin C."/>
        </authorList>
    </citation>
    <scope>NUCLEOTIDE SEQUENCE</scope>
    <source>
        <strain evidence="1">CLIB 1444</strain>
    </source>
</reference>
<proteinExistence type="predicted"/>
<name>A0ACA9Y3V7_9ASCO</name>
<gene>
    <name evidence="1" type="ORF">CLIB1444_02S13608</name>
</gene>
<dbReference type="Proteomes" id="UP001152531">
    <property type="component" value="Unassembled WGS sequence"/>
</dbReference>
<protein>
    <submittedName>
        <fullName evidence="1">Cytochrome c oxidase assembly factor 3, mitochondrial</fullName>
    </submittedName>
</protein>
<dbReference type="EMBL" id="CALSDN010000002">
    <property type="protein sequence ID" value="CAH6719659.1"/>
    <property type="molecule type" value="Genomic_DNA"/>
</dbReference>
<keyword evidence="2" id="KW-1185">Reference proteome</keyword>
<accession>A0ACA9Y3V7</accession>